<dbReference type="InterPro" id="IPR036213">
    <property type="entry name" value="Calpain_III_sf"/>
</dbReference>
<evidence type="ECO:0000256" key="1">
    <source>
        <dbReference type="ARBA" id="ARBA00007623"/>
    </source>
</evidence>
<dbReference type="GO" id="GO:0006508">
    <property type="term" value="P:proteolysis"/>
    <property type="evidence" value="ECO:0007669"/>
    <property type="project" value="UniProtKB-KW"/>
</dbReference>
<comment type="caution">
    <text evidence="6">Lacks conserved residue(s) required for the propagation of feature annotation.</text>
</comment>
<feature type="region of interest" description="Disordered" evidence="7">
    <location>
        <begin position="419"/>
        <end position="440"/>
    </location>
</feature>
<evidence type="ECO:0000256" key="5">
    <source>
        <dbReference type="PIRSR" id="PIRSR622684-1"/>
    </source>
</evidence>
<dbReference type="PANTHER" id="PTHR10183">
    <property type="entry name" value="CALPAIN"/>
    <property type="match status" value="1"/>
</dbReference>
<keyword evidence="2" id="KW-0645">Protease</keyword>
<dbReference type="SUPFAM" id="SSF54001">
    <property type="entry name" value="Cysteine proteinases"/>
    <property type="match status" value="1"/>
</dbReference>
<dbReference type="InterPro" id="IPR038765">
    <property type="entry name" value="Papain-like_cys_pep_sf"/>
</dbReference>
<dbReference type="OrthoDB" id="424753at2759"/>
<evidence type="ECO:0000256" key="6">
    <source>
        <dbReference type="PROSITE-ProRule" id="PRU00239"/>
    </source>
</evidence>
<dbReference type="Gene3D" id="2.60.120.380">
    <property type="match status" value="1"/>
</dbReference>
<comment type="similarity">
    <text evidence="1">Belongs to the peptidase C2 family.</text>
</comment>
<dbReference type="Gene3D" id="3.90.70.10">
    <property type="entry name" value="Cysteine proteinases"/>
    <property type="match status" value="1"/>
</dbReference>
<feature type="active site" evidence="5">
    <location>
        <position position="265"/>
    </location>
</feature>
<dbReference type="InterPro" id="IPR022682">
    <property type="entry name" value="Calpain_domain_III"/>
</dbReference>
<protein>
    <submittedName>
        <fullName evidence="8">(salmon louse) hypothetical protein</fullName>
    </submittedName>
</protein>
<dbReference type="AlphaFoldDB" id="A0A7R8D5S7"/>
<accession>A0A7R8D5S7</accession>
<dbReference type="PANTHER" id="PTHR10183:SF379">
    <property type="entry name" value="CALPAIN-5"/>
    <property type="match status" value="1"/>
</dbReference>
<evidence type="ECO:0000256" key="3">
    <source>
        <dbReference type="ARBA" id="ARBA00022801"/>
    </source>
</evidence>
<feature type="compositionally biased region" description="Polar residues" evidence="7">
    <location>
        <begin position="424"/>
        <end position="440"/>
    </location>
</feature>
<dbReference type="SUPFAM" id="SSF49758">
    <property type="entry name" value="Calpain large subunit, middle domain (domain III)"/>
    <property type="match status" value="1"/>
</dbReference>
<dbReference type="SMART" id="SM00230">
    <property type="entry name" value="CysPc"/>
    <property type="match status" value="1"/>
</dbReference>
<dbReference type="PROSITE" id="PS50203">
    <property type="entry name" value="CALPAIN_CAT"/>
    <property type="match status" value="1"/>
</dbReference>
<evidence type="ECO:0000256" key="2">
    <source>
        <dbReference type="ARBA" id="ARBA00022670"/>
    </source>
</evidence>
<dbReference type="GO" id="GO:0005737">
    <property type="term" value="C:cytoplasm"/>
    <property type="evidence" value="ECO:0007669"/>
    <property type="project" value="TreeGrafter"/>
</dbReference>
<proteinExistence type="inferred from homology"/>
<keyword evidence="4" id="KW-0788">Thiol protease</keyword>
<evidence type="ECO:0000256" key="4">
    <source>
        <dbReference type="ARBA" id="ARBA00022807"/>
    </source>
</evidence>
<dbReference type="GO" id="GO:0004198">
    <property type="term" value="F:calcium-dependent cysteine-type endopeptidase activity"/>
    <property type="evidence" value="ECO:0007669"/>
    <property type="project" value="InterPro"/>
</dbReference>
<gene>
    <name evidence="8" type="ORF">LSAA_14911</name>
</gene>
<organism evidence="8 9">
    <name type="scientific">Lepeophtheirus salmonis</name>
    <name type="common">Salmon louse</name>
    <name type="synonym">Caligus salmonis</name>
    <dbReference type="NCBI Taxonomy" id="72036"/>
    <lineage>
        <taxon>Eukaryota</taxon>
        <taxon>Metazoa</taxon>
        <taxon>Ecdysozoa</taxon>
        <taxon>Arthropoda</taxon>
        <taxon>Crustacea</taxon>
        <taxon>Multicrustacea</taxon>
        <taxon>Hexanauplia</taxon>
        <taxon>Copepoda</taxon>
        <taxon>Siphonostomatoida</taxon>
        <taxon>Caligidae</taxon>
        <taxon>Lepeophtheirus</taxon>
    </lineage>
</organism>
<dbReference type="Pfam" id="PF00648">
    <property type="entry name" value="Peptidase_C2"/>
    <property type="match status" value="1"/>
</dbReference>
<dbReference type="Pfam" id="PF01067">
    <property type="entry name" value="Calpain_III"/>
    <property type="match status" value="1"/>
</dbReference>
<evidence type="ECO:0000313" key="8">
    <source>
        <dbReference type="EMBL" id="CAF3038301.1"/>
    </source>
</evidence>
<dbReference type="EMBL" id="HG994588">
    <property type="protein sequence ID" value="CAF3038301.1"/>
    <property type="molecule type" value="Genomic_DNA"/>
</dbReference>
<name>A0A7R8D5S7_LEPSM</name>
<keyword evidence="3" id="KW-0378">Hydrolase</keyword>
<dbReference type="PRINTS" id="PR00704">
    <property type="entry name" value="CALPAIN"/>
</dbReference>
<dbReference type="InterPro" id="IPR001300">
    <property type="entry name" value="Peptidase_C2_calpain_cat"/>
</dbReference>
<dbReference type="InterPro" id="IPR022684">
    <property type="entry name" value="Calpain_cysteine_protease"/>
</dbReference>
<sequence>MKRRIPKIIGLEIDTIYCNQPFHINRQHFCTPECLLLNKWALEQILQAPHGRAHQRHGHLLIPIANLHFLLLVLRKKRRSIYPEFPDDNDLLRDRSHRYEEEIEWMRPHDILRGREEPVLHSLQLLKMKNCSEKLFQEIKGFLKKRNYAGIFRFRFWFGFWIEIVVDDRLPVLEKAYAKAKGSYELLNHWPPIDGCIELTGGTPERVRNLNQLLTEDAQDADRLFFDVLRALRVGNIVLASPPPKTREDKLRLAEATELGLQVKHIYRVTQVANLGQGRQLIRVKDCSRTTASIWIGAWHPKDARWSHIPDEARRELDSETFHDGGFWMAYGDFLKYFKTLDICHISHNIDTSASFRGRWEADHNAGDDPDYKDPLARCSAIISLMQKRKAHSRAKGMNKIGFKVYKVEDEVEELSRDFFLPPTQRQKPQEGSQNTQHMA</sequence>
<evidence type="ECO:0000256" key="7">
    <source>
        <dbReference type="SAM" id="MobiDB-lite"/>
    </source>
</evidence>
<keyword evidence="9" id="KW-1185">Reference proteome</keyword>
<dbReference type="Proteomes" id="UP000675881">
    <property type="component" value="Chromosome 9"/>
</dbReference>
<reference evidence="8" key="1">
    <citation type="submission" date="2021-02" db="EMBL/GenBank/DDBJ databases">
        <authorList>
            <person name="Bekaert M."/>
        </authorList>
    </citation>
    <scope>NUCLEOTIDE SEQUENCE</scope>
    <source>
        <strain evidence="8">IoA-00</strain>
    </source>
</reference>
<evidence type="ECO:0000313" key="9">
    <source>
        <dbReference type="Proteomes" id="UP000675881"/>
    </source>
</evidence>